<gene>
    <name evidence="2" type="ORF">SPARVUS_LOCUS7232838</name>
</gene>
<dbReference type="Proteomes" id="UP001162483">
    <property type="component" value="Unassembled WGS sequence"/>
</dbReference>
<dbReference type="Gene3D" id="3.80.10.10">
    <property type="entry name" value="Ribonuclease Inhibitor"/>
    <property type="match status" value="1"/>
</dbReference>
<protein>
    <submittedName>
        <fullName evidence="2">Uncharacterized protein</fullName>
    </submittedName>
</protein>
<keyword evidence="1" id="KW-0732">Signal</keyword>
<dbReference type="EMBL" id="CATNWA010014398">
    <property type="protein sequence ID" value="CAI9571373.1"/>
    <property type="molecule type" value="Genomic_DNA"/>
</dbReference>
<comment type="caution">
    <text evidence="2">The sequence shown here is derived from an EMBL/GenBank/DDBJ whole genome shotgun (WGS) entry which is preliminary data.</text>
</comment>
<dbReference type="InterPro" id="IPR001611">
    <property type="entry name" value="Leu-rich_rpt"/>
</dbReference>
<dbReference type="PANTHER" id="PTHR15926">
    <property type="entry name" value="ALL-TRANS RETINOIC ACID-INDUCED DIFFERENTIATION FACTOR"/>
    <property type="match status" value="1"/>
</dbReference>
<feature type="signal peptide" evidence="1">
    <location>
        <begin position="1"/>
        <end position="20"/>
    </location>
</feature>
<name>A0ABN9DFM2_9NEOB</name>
<evidence type="ECO:0000313" key="2">
    <source>
        <dbReference type="EMBL" id="CAI9571373.1"/>
    </source>
</evidence>
<dbReference type="PANTHER" id="PTHR15926:SF1">
    <property type="entry name" value="ALL-TRANS RETINOIC ACID-INDUCED DIFFERENTIATION FACTOR"/>
    <property type="match status" value="1"/>
</dbReference>
<organism evidence="2 3">
    <name type="scientific">Staurois parvus</name>
    <dbReference type="NCBI Taxonomy" id="386267"/>
    <lineage>
        <taxon>Eukaryota</taxon>
        <taxon>Metazoa</taxon>
        <taxon>Chordata</taxon>
        <taxon>Craniata</taxon>
        <taxon>Vertebrata</taxon>
        <taxon>Euteleostomi</taxon>
        <taxon>Amphibia</taxon>
        <taxon>Batrachia</taxon>
        <taxon>Anura</taxon>
        <taxon>Neobatrachia</taxon>
        <taxon>Ranoidea</taxon>
        <taxon>Ranidae</taxon>
        <taxon>Staurois</taxon>
    </lineage>
</organism>
<dbReference type="SUPFAM" id="SSF52058">
    <property type="entry name" value="L domain-like"/>
    <property type="match status" value="1"/>
</dbReference>
<dbReference type="InterPro" id="IPR032675">
    <property type="entry name" value="LRR_dom_sf"/>
</dbReference>
<dbReference type="Pfam" id="PF13855">
    <property type="entry name" value="LRR_8"/>
    <property type="match status" value="1"/>
</dbReference>
<feature type="chain" id="PRO_5045272859" evidence="1">
    <location>
        <begin position="21"/>
        <end position="126"/>
    </location>
</feature>
<dbReference type="InterPro" id="IPR042350">
    <property type="entry name" value="ATRAID"/>
</dbReference>
<keyword evidence="3" id="KW-1185">Reference proteome</keyword>
<evidence type="ECO:0000313" key="3">
    <source>
        <dbReference type="Proteomes" id="UP001162483"/>
    </source>
</evidence>
<evidence type="ECO:0000256" key="1">
    <source>
        <dbReference type="SAM" id="SignalP"/>
    </source>
</evidence>
<sequence length="126" mass="13373">MTMAALCAVLAMSCVLVVRAQEEVEICRQCPGNLRNGSEVARLCTQTSEAEVVGRCCVKPPGGDIIGLDLWNCSISNLDPGLHLTAAIAVMDLSQNPLQELPQDFFQGLTGLRYLALPVNISCPGG</sequence>
<accession>A0ABN9DFM2</accession>
<proteinExistence type="predicted"/>
<reference evidence="2" key="1">
    <citation type="submission" date="2023-05" db="EMBL/GenBank/DDBJ databases">
        <authorList>
            <person name="Stuckert A."/>
        </authorList>
    </citation>
    <scope>NUCLEOTIDE SEQUENCE</scope>
</reference>